<comment type="caution">
    <text evidence="3">The sequence shown here is derived from an EMBL/GenBank/DDBJ whole genome shotgun (WGS) entry which is preliminary data.</text>
</comment>
<evidence type="ECO:0000313" key="8">
    <source>
        <dbReference type="Proteomes" id="UP000735874"/>
    </source>
</evidence>
<feature type="region of interest" description="Disordered" evidence="2">
    <location>
        <begin position="130"/>
        <end position="164"/>
    </location>
</feature>
<dbReference type="Proteomes" id="UP000736787">
    <property type="component" value="Unassembled WGS sequence"/>
</dbReference>
<dbReference type="Proteomes" id="UP000735874">
    <property type="component" value="Unassembled WGS sequence"/>
</dbReference>
<evidence type="ECO:0000256" key="1">
    <source>
        <dbReference type="SAM" id="Coils"/>
    </source>
</evidence>
<gene>
    <name evidence="3" type="ORF">PC113_g22132</name>
    <name evidence="4" type="ORF">PC115_g22027</name>
    <name evidence="5" type="ORF">PC117_g24549</name>
    <name evidence="6" type="ORF">PC118_g22110</name>
    <name evidence="7" type="ORF">PC129_g21648</name>
</gene>
<dbReference type="EMBL" id="RCMK01001673">
    <property type="protein sequence ID" value="KAG2890094.1"/>
    <property type="molecule type" value="Genomic_DNA"/>
</dbReference>
<evidence type="ECO:0000313" key="4">
    <source>
        <dbReference type="EMBL" id="KAG2882160.1"/>
    </source>
</evidence>
<organism evidence="3 8">
    <name type="scientific">Phytophthora cactorum</name>
    <dbReference type="NCBI Taxonomy" id="29920"/>
    <lineage>
        <taxon>Eukaryota</taxon>
        <taxon>Sar</taxon>
        <taxon>Stramenopiles</taxon>
        <taxon>Oomycota</taxon>
        <taxon>Peronosporomycetes</taxon>
        <taxon>Peronosporales</taxon>
        <taxon>Peronosporaceae</taxon>
        <taxon>Phytophthora</taxon>
    </lineage>
</organism>
<dbReference type="EMBL" id="RCMG01001591">
    <property type="protein sequence ID" value="KAG2823820.1"/>
    <property type="molecule type" value="Genomic_DNA"/>
</dbReference>
<name>A0A8T0XY60_9STRA</name>
<sequence length="275" mass="30083">MKIKAVLFASTVTFSDQSLNLDDDVADVLVATLFLHYPDMLRFCDSSPFVVRMCEAMASRSIGESEVLAWSSTIRREFIPASQPSTLPSDDSDRLGVVLTLAQRQTEQISVLILQNKQLEERLLAVEDKLHTPSGTTTQEDIGSNAASSVNTEPYSQPAPKAARAKSKGSQSLVAMWFEWLTAEPRVYASKSIKKTALYELRHVAGYLMLFLPTGFALDSSPPAFKSEILVLGKQAQGNALVFLKKHGSTAVAAGTALKALRKIHKLGKFNDHIV</sequence>
<protein>
    <submittedName>
        <fullName evidence="3">Uncharacterized protein</fullName>
    </submittedName>
</protein>
<dbReference type="Proteomes" id="UP000697107">
    <property type="component" value="Unassembled WGS sequence"/>
</dbReference>
<accession>A0A8T0XY60</accession>
<dbReference type="EMBL" id="RCMI01001693">
    <property type="protein sequence ID" value="KAG2882160.1"/>
    <property type="molecule type" value="Genomic_DNA"/>
</dbReference>
<proteinExistence type="predicted"/>
<evidence type="ECO:0000313" key="6">
    <source>
        <dbReference type="EMBL" id="KAG2961183.1"/>
    </source>
</evidence>
<feature type="coiled-coil region" evidence="1">
    <location>
        <begin position="102"/>
        <end position="129"/>
    </location>
</feature>
<feature type="compositionally biased region" description="Polar residues" evidence="2">
    <location>
        <begin position="133"/>
        <end position="155"/>
    </location>
</feature>
<evidence type="ECO:0000313" key="7">
    <source>
        <dbReference type="EMBL" id="KAG3206867.1"/>
    </source>
</evidence>
<evidence type="ECO:0000313" key="3">
    <source>
        <dbReference type="EMBL" id="KAG2823820.1"/>
    </source>
</evidence>
<dbReference type="Proteomes" id="UP000774804">
    <property type="component" value="Unassembled WGS sequence"/>
</dbReference>
<dbReference type="AlphaFoldDB" id="A0A8T0XY60"/>
<keyword evidence="1" id="KW-0175">Coiled coil</keyword>
<evidence type="ECO:0000313" key="5">
    <source>
        <dbReference type="EMBL" id="KAG2890094.1"/>
    </source>
</evidence>
<evidence type="ECO:0000256" key="2">
    <source>
        <dbReference type="SAM" id="MobiDB-lite"/>
    </source>
</evidence>
<dbReference type="EMBL" id="RCML01001644">
    <property type="protein sequence ID" value="KAG2961183.1"/>
    <property type="molecule type" value="Genomic_DNA"/>
</dbReference>
<dbReference type="Proteomes" id="UP000760860">
    <property type="component" value="Unassembled WGS sequence"/>
</dbReference>
<reference evidence="3" key="1">
    <citation type="submission" date="2018-10" db="EMBL/GenBank/DDBJ databases">
        <title>Effector identification in a new, highly contiguous assembly of the strawberry crown rot pathogen Phytophthora cactorum.</title>
        <authorList>
            <person name="Armitage A.D."/>
            <person name="Nellist C.F."/>
            <person name="Bates H."/>
            <person name="Vickerstaff R.J."/>
            <person name="Harrison R.J."/>
        </authorList>
    </citation>
    <scope>NUCLEOTIDE SEQUENCE</scope>
    <source>
        <strain evidence="3">15-7</strain>
        <strain evidence="4">4032</strain>
        <strain evidence="5">4040</strain>
        <strain evidence="6">P415</strain>
        <strain evidence="7">P421</strain>
    </source>
</reference>
<dbReference type="VEuPathDB" id="FungiDB:PC110_g22737"/>
<dbReference type="EMBL" id="RCMV01001789">
    <property type="protein sequence ID" value="KAG3206867.1"/>
    <property type="molecule type" value="Genomic_DNA"/>
</dbReference>